<feature type="transmembrane region" description="Helical" evidence="2">
    <location>
        <begin position="48"/>
        <end position="72"/>
    </location>
</feature>
<dbReference type="EMBL" id="LK995540">
    <property type="protein sequence ID" value="CED92304.1"/>
    <property type="molecule type" value="Genomic_DNA"/>
</dbReference>
<keyword evidence="3" id="KW-0645">Protease</keyword>
<dbReference type="AlphaFoldDB" id="A0A1L7RSB9"/>
<dbReference type="GO" id="GO:0008233">
    <property type="term" value="F:peptidase activity"/>
    <property type="evidence" value="ECO:0007669"/>
    <property type="project" value="UniProtKB-KW"/>
</dbReference>
<feature type="transmembrane region" description="Helical" evidence="2">
    <location>
        <begin position="282"/>
        <end position="301"/>
    </location>
</feature>
<gene>
    <name evidence="3" type="ORF">AAM4_2472</name>
</gene>
<feature type="transmembrane region" description="Helical" evidence="2">
    <location>
        <begin position="434"/>
        <end position="452"/>
    </location>
</feature>
<proteinExistence type="predicted"/>
<dbReference type="EC" id="3.4.-.-" evidence="3"/>
<feature type="transmembrane region" description="Helical" evidence="2">
    <location>
        <begin position="459"/>
        <end position="479"/>
    </location>
</feature>
<dbReference type="GO" id="GO:0006508">
    <property type="term" value="P:proteolysis"/>
    <property type="evidence" value="ECO:0007669"/>
    <property type="project" value="UniProtKB-KW"/>
</dbReference>
<name>A0A1L7RSB9_9ACTO</name>
<protein>
    <submittedName>
        <fullName evidence="3">Protease PrsW protein</fullName>
        <ecNumber evidence="3">3.4.-.-</ecNumber>
    </submittedName>
</protein>
<sequence>MCSWLAAVVVVLGLIVSPTLRAALGAWVGCLWLVVCWFALARAKTVSWVLVSGVLAAAMPWAGVIAAISTWVSERAEVGVTYTAAQVVVAPLVEEVGKLVPLAVLALAAPGRVRRLLASDWLVLGVACGAGFEAVEEMARRVVILETEPGLFGALDLLTCSYQGVGDLECLGASMFSLSPLSGQSGEYLVFAGHAFVTGLVAGAVGLAVAVWRQCGGIDGPGRVVARAVCVLAPLWALWVAMVDHAGRNASAYGAWSSTGDQAPWWPVGATSALTLGGHGRGWMLLVLLGVAWLVDVRTLWEGGYTLSVEGDDGGGRWGPWRLRRIKALPYDRWRPLRAVLIDLVATTGIECRWAYRTLLEAADTRQPGLLAVAPSRLRVGREEAARAVLDTPPQRWWRWRLAGVGALAAAVGLVALTPVLAGALEEQLSASGFSWWLAGILHALGTWWEGLSLEQKAALVFFIGAVVILTGGSLGLAFEVGMGATTFFDAAHGAADLMRDPAGTVRRYLSTHTPAEMARDLALAGLTALGGGAASAMGGQAARGARWASRQAADGARYEYWLWRNNRAAWRSYVKERNLAVRKYLADETGAVKPGMFDPRAGKHYPGLRKPVRGSSQGGVGAWGKGKNHSPSWRSATYEEQVTGVRVQDSYFVGGKEFDGFKDGVLIEAKGEGLANLMNKPWGEHIIPD</sequence>
<feature type="non-terminal residue" evidence="3">
    <location>
        <position position="690"/>
    </location>
</feature>
<evidence type="ECO:0000256" key="2">
    <source>
        <dbReference type="SAM" id="Phobius"/>
    </source>
</evidence>
<keyword evidence="2" id="KW-0812">Transmembrane</keyword>
<organism evidence="3">
    <name type="scientific">Actinomyces succiniciruminis</name>
    <dbReference type="NCBI Taxonomy" id="1522002"/>
    <lineage>
        <taxon>Bacteria</taxon>
        <taxon>Bacillati</taxon>
        <taxon>Actinomycetota</taxon>
        <taxon>Actinomycetes</taxon>
        <taxon>Actinomycetales</taxon>
        <taxon>Actinomycetaceae</taxon>
        <taxon>Actinomyces</taxon>
    </lineage>
</organism>
<keyword evidence="3" id="KW-0378">Hydrolase</keyword>
<feature type="compositionally biased region" description="Basic residues" evidence="1">
    <location>
        <begin position="604"/>
        <end position="613"/>
    </location>
</feature>
<dbReference type="InterPro" id="IPR026898">
    <property type="entry name" value="PrsW"/>
</dbReference>
<feature type="transmembrane region" description="Helical" evidence="2">
    <location>
        <begin position="224"/>
        <end position="242"/>
    </location>
</feature>
<keyword evidence="2" id="KW-1133">Transmembrane helix</keyword>
<feature type="region of interest" description="Disordered" evidence="1">
    <location>
        <begin position="604"/>
        <end position="636"/>
    </location>
</feature>
<dbReference type="Pfam" id="PF13367">
    <property type="entry name" value="PrsW-protease"/>
    <property type="match status" value="1"/>
</dbReference>
<keyword evidence="2" id="KW-0472">Membrane</keyword>
<feature type="transmembrane region" description="Helical" evidence="2">
    <location>
        <begin position="402"/>
        <end position="422"/>
    </location>
</feature>
<reference evidence="3" key="1">
    <citation type="submission" date="2014-07" db="EMBL/GenBank/DDBJ databases">
        <authorList>
            <person name="Zhang J.E."/>
            <person name="Yang H."/>
            <person name="Guo J."/>
            <person name="Deng Z."/>
            <person name="Luo H."/>
            <person name="Luo M."/>
            <person name="Zhao B."/>
        </authorList>
    </citation>
    <scope>NUCLEOTIDE SEQUENCE</scope>
    <source>
        <strain evidence="3">AM4</strain>
    </source>
</reference>
<feature type="transmembrane region" description="Helical" evidence="2">
    <location>
        <begin position="188"/>
        <end position="212"/>
    </location>
</feature>
<feature type="transmembrane region" description="Helical" evidence="2">
    <location>
        <begin position="23"/>
        <end position="41"/>
    </location>
</feature>
<evidence type="ECO:0000256" key="1">
    <source>
        <dbReference type="SAM" id="MobiDB-lite"/>
    </source>
</evidence>
<evidence type="ECO:0000313" key="3">
    <source>
        <dbReference type="EMBL" id="CED92304.1"/>
    </source>
</evidence>
<accession>A0A1L7RSB9</accession>